<sequence length="208" mass="23345">MNRRTCGGRRPTAGERRQLRQELSDHHGLASCVGFIDGTHVNFIGAPARHDAADFFNRHHRHSYIILAVVDDNLRFRFLHLGFPGSAHDQRVYRASALAKTLGHHFSKDEFILGDSGYTSDAHLVSLFRRFRGKSSLSAAQIGFNQYASPRRVAVEHAFGLLKLRWQSLRALPIILKAALEEQRAACWIRACVVLHNVLVDEGSEPGD</sequence>
<evidence type="ECO:0000256" key="4">
    <source>
        <dbReference type="ARBA" id="ARBA00022722"/>
    </source>
</evidence>
<dbReference type="PANTHER" id="PTHR22930:SF85">
    <property type="entry name" value="GH03217P-RELATED"/>
    <property type="match status" value="1"/>
</dbReference>
<dbReference type="AlphaFoldDB" id="A0A8X7MQS6"/>
<keyword evidence="6" id="KW-0378">Hydrolase</keyword>
<dbReference type="GO" id="GO:0005634">
    <property type="term" value="C:nucleus"/>
    <property type="evidence" value="ECO:0007669"/>
    <property type="project" value="UniProtKB-SubCell"/>
</dbReference>
<dbReference type="PANTHER" id="PTHR22930">
    <property type="match status" value="1"/>
</dbReference>
<keyword evidence="7" id="KW-0539">Nucleus</keyword>
<protein>
    <recommendedName>
        <fullName evidence="8">DDE Tnp4 domain-containing protein</fullName>
    </recommendedName>
</protein>
<gene>
    <name evidence="9" type="ORF">A4X06_0g6112</name>
</gene>
<evidence type="ECO:0000256" key="1">
    <source>
        <dbReference type="ARBA" id="ARBA00001968"/>
    </source>
</evidence>
<dbReference type="Pfam" id="PF13359">
    <property type="entry name" value="DDE_Tnp_4"/>
    <property type="match status" value="1"/>
</dbReference>
<proteinExistence type="inferred from homology"/>
<keyword evidence="10" id="KW-1185">Reference proteome</keyword>
<feature type="domain" description="DDE Tnp4" evidence="8">
    <location>
        <begin position="36"/>
        <end position="197"/>
    </location>
</feature>
<evidence type="ECO:0000256" key="5">
    <source>
        <dbReference type="ARBA" id="ARBA00022723"/>
    </source>
</evidence>
<organism evidence="9 10">
    <name type="scientific">Tilletia controversa</name>
    <name type="common">dwarf bunt fungus</name>
    <dbReference type="NCBI Taxonomy" id="13291"/>
    <lineage>
        <taxon>Eukaryota</taxon>
        <taxon>Fungi</taxon>
        <taxon>Dikarya</taxon>
        <taxon>Basidiomycota</taxon>
        <taxon>Ustilaginomycotina</taxon>
        <taxon>Exobasidiomycetes</taxon>
        <taxon>Tilletiales</taxon>
        <taxon>Tilletiaceae</taxon>
        <taxon>Tilletia</taxon>
    </lineage>
</organism>
<comment type="cofactor">
    <cofactor evidence="1">
        <name>a divalent metal cation</name>
        <dbReference type="ChEBI" id="CHEBI:60240"/>
    </cofactor>
</comment>
<reference evidence="9" key="2">
    <citation type="journal article" date="2019" name="IMA Fungus">
        <title>Genome sequencing and comparison of five Tilletia species to identify candidate genes for the detection of regulated species infecting wheat.</title>
        <authorList>
            <person name="Nguyen H.D.T."/>
            <person name="Sultana T."/>
            <person name="Kesanakurti P."/>
            <person name="Hambleton S."/>
        </authorList>
    </citation>
    <scope>NUCLEOTIDE SEQUENCE</scope>
    <source>
        <strain evidence="9">DAOMC 236426</strain>
    </source>
</reference>
<comment type="similarity">
    <text evidence="3">Belongs to the HARBI1 family.</text>
</comment>
<evidence type="ECO:0000259" key="8">
    <source>
        <dbReference type="Pfam" id="PF13359"/>
    </source>
</evidence>
<dbReference type="GO" id="GO:0004518">
    <property type="term" value="F:nuclease activity"/>
    <property type="evidence" value="ECO:0007669"/>
    <property type="project" value="UniProtKB-KW"/>
</dbReference>
<dbReference type="InterPro" id="IPR027806">
    <property type="entry name" value="HARBI1_dom"/>
</dbReference>
<dbReference type="InterPro" id="IPR045249">
    <property type="entry name" value="HARBI1-like"/>
</dbReference>
<evidence type="ECO:0000256" key="7">
    <source>
        <dbReference type="ARBA" id="ARBA00023242"/>
    </source>
</evidence>
<reference evidence="9" key="1">
    <citation type="submission" date="2016-04" db="EMBL/GenBank/DDBJ databases">
        <authorList>
            <person name="Nguyen H.D."/>
            <person name="Samba Siva P."/>
            <person name="Cullis J."/>
            <person name="Levesque C.A."/>
            <person name="Hambleton S."/>
        </authorList>
    </citation>
    <scope>NUCLEOTIDE SEQUENCE</scope>
    <source>
        <strain evidence="9">DAOMC 236426</strain>
    </source>
</reference>
<dbReference type="Proteomes" id="UP000077684">
    <property type="component" value="Unassembled WGS sequence"/>
</dbReference>
<keyword evidence="4" id="KW-0540">Nuclease</keyword>
<evidence type="ECO:0000256" key="2">
    <source>
        <dbReference type="ARBA" id="ARBA00004123"/>
    </source>
</evidence>
<comment type="caution">
    <text evidence="9">The sequence shown here is derived from an EMBL/GenBank/DDBJ whole genome shotgun (WGS) entry which is preliminary data.</text>
</comment>
<evidence type="ECO:0000256" key="3">
    <source>
        <dbReference type="ARBA" id="ARBA00006958"/>
    </source>
</evidence>
<name>A0A8X7MQS6_9BASI</name>
<accession>A0A8X7MQS6</accession>
<dbReference type="GO" id="GO:0016787">
    <property type="term" value="F:hydrolase activity"/>
    <property type="evidence" value="ECO:0007669"/>
    <property type="project" value="UniProtKB-KW"/>
</dbReference>
<evidence type="ECO:0000313" key="10">
    <source>
        <dbReference type="Proteomes" id="UP000077684"/>
    </source>
</evidence>
<comment type="subcellular location">
    <subcellularLocation>
        <location evidence="2">Nucleus</location>
    </subcellularLocation>
</comment>
<dbReference type="GO" id="GO:0046872">
    <property type="term" value="F:metal ion binding"/>
    <property type="evidence" value="ECO:0007669"/>
    <property type="project" value="UniProtKB-KW"/>
</dbReference>
<evidence type="ECO:0000256" key="6">
    <source>
        <dbReference type="ARBA" id="ARBA00022801"/>
    </source>
</evidence>
<dbReference type="EMBL" id="LWDE02000840">
    <property type="protein sequence ID" value="KAE8243770.1"/>
    <property type="molecule type" value="Genomic_DNA"/>
</dbReference>
<keyword evidence="5" id="KW-0479">Metal-binding</keyword>
<evidence type="ECO:0000313" key="9">
    <source>
        <dbReference type="EMBL" id="KAE8243770.1"/>
    </source>
</evidence>